<evidence type="ECO:0000313" key="6">
    <source>
        <dbReference type="Proteomes" id="UP000799640"/>
    </source>
</evidence>
<dbReference type="Gene3D" id="3.20.20.140">
    <property type="entry name" value="Metal-dependent hydrolases"/>
    <property type="match status" value="1"/>
</dbReference>
<protein>
    <submittedName>
        <fullName evidence="5">PHP domain-like protein</fullName>
    </submittedName>
</protein>
<feature type="region of interest" description="Disordered" evidence="4">
    <location>
        <begin position="242"/>
        <end position="309"/>
    </location>
</feature>
<proteinExistence type="inferred from homology"/>
<dbReference type="InterPro" id="IPR016195">
    <property type="entry name" value="Pol/histidinol_Pase-like"/>
</dbReference>
<dbReference type="GO" id="GO:0008033">
    <property type="term" value="P:tRNA processing"/>
    <property type="evidence" value="ECO:0007669"/>
    <property type="project" value="UniProtKB-KW"/>
</dbReference>
<reference evidence="5" key="1">
    <citation type="journal article" date="2020" name="Stud. Mycol.">
        <title>101 Dothideomycetes genomes: a test case for predicting lifestyles and emergence of pathogens.</title>
        <authorList>
            <person name="Haridas S."/>
            <person name="Albert R."/>
            <person name="Binder M."/>
            <person name="Bloem J."/>
            <person name="Labutti K."/>
            <person name="Salamov A."/>
            <person name="Andreopoulos B."/>
            <person name="Baker S."/>
            <person name="Barry K."/>
            <person name="Bills G."/>
            <person name="Bluhm B."/>
            <person name="Cannon C."/>
            <person name="Castanera R."/>
            <person name="Culley D."/>
            <person name="Daum C."/>
            <person name="Ezra D."/>
            <person name="Gonzalez J."/>
            <person name="Henrissat B."/>
            <person name="Kuo A."/>
            <person name="Liang C."/>
            <person name="Lipzen A."/>
            <person name="Lutzoni F."/>
            <person name="Magnuson J."/>
            <person name="Mondo S."/>
            <person name="Nolan M."/>
            <person name="Ohm R."/>
            <person name="Pangilinan J."/>
            <person name="Park H.-J."/>
            <person name="Ramirez L."/>
            <person name="Alfaro M."/>
            <person name="Sun H."/>
            <person name="Tritt A."/>
            <person name="Yoshinaga Y."/>
            <person name="Zwiers L.-H."/>
            <person name="Turgeon B."/>
            <person name="Goodwin S."/>
            <person name="Spatafora J."/>
            <person name="Crous P."/>
            <person name="Grigoriev I."/>
        </authorList>
    </citation>
    <scope>NUCLEOTIDE SEQUENCE</scope>
    <source>
        <strain evidence="5">CBS 262.69</strain>
    </source>
</reference>
<dbReference type="GO" id="GO:0005655">
    <property type="term" value="C:nucleolar ribonuclease P complex"/>
    <property type="evidence" value="ECO:0007669"/>
    <property type="project" value="TreeGrafter"/>
</dbReference>
<dbReference type="PANTHER" id="PTHR13031:SF0">
    <property type="entry name" value="RIBONUCLEASE P PROTEIN SUBUNIT P30"/>
    <property type="match status" value="1"/>
</dbReference>
<evidence type="ECO:0000313" key="5">
    <source>
        <dbReference type="EMBL" id="KAF2403983.1"/>
    </source>
</evidence>
<dbReference type="OrthoDB" id="17948at2759"/>
<evidence type="ECO:0000256" key="3">
    <source>
        <dbReference type="ARBA" id="ARBA00022694"/>
    </source>
</evidence>
<dbReference type="GO" id="GO:0003723">
    <property type="term" value="F:RNA binding"/>
    <property type="evidence" value="ECO:0007669"/>
    <property type="project" value="TreeGrafter"/>
</dbReference>
<dbReference type="Proteomes" id="UP000799640">
    <property type="component" value="Unassembled WGS sequence"/>
</dbReference>
<comment type="similarity">
    <text evidence="2">Belongs to the eukaryotic/archaeal RNase P protein component 3 family.</text>
</comment>
<sequence length="309" mass="33218">MYYDLNVPWTADAAEVQRKLSFLAELGYSVVALNHSLSGKLPADITCPIPSPLPISPPATLRILRRLTLTLTDPSQNHRLKALSDPTSNYDLLALRPTDEKTLAQACQSQDCDLISLDLTRRYPFHFKHKTFISALDRGVRIELTYGPALTAPDPAARRNLIMNASAIIRVTRGRGLVFSSEAATALAARGPADVINLAVVWGLTRERGAEAVGSEARAVVVAAAFKRTSYRGVVDVVYGGEKPAKDEPKAPPPPKGKRKAEEPVGAPAQVSKREQKRRAQAARREGGGADGEASTLNTTTVAVGTPKP</sequence>
<evidence type="ECO:0000256" key="1">
    <source>
        <dbReference type="ARBA" id="ARBA00004123"/>
    </source>
</evidence>
<comment type="subcellular location">
    <subcellularLocation>
        <location evidence="1">Nucleus</location>
    </subcellularLocation>
</comment>
<keyword evidence="3" id="KW-0819">tRNA processing</keyword>
<dbReference type="EMBL" id="ML996689">
    <property type="protein sequence ID" value="KAF2403983.1"/>
    <property type="molecule type" value="Genomic_DNA"/>
</dbReference>
<dbReference type="PANTHER" id="PTHR13031">
    <property type="entry name" value="RIBONUCLEASE P SUBUNIT P30"/>
    <property type="match status" value="1"/>
</dbReference>
<dbReference type="SUPFAM" id="SSF89550">
    <property type="entry name" value="PHP domain-like"/>
    <property type="match status" value="1"/>
</dbReference>
<evidence type="ECO:0000256" key="2">
    <source>
        <dbReference type="ARBA" id="ARBA00007331"/>
    </source>
</evidence>
<dbReference type="AlphaFoldDB" id="A0A6G1I6P9"/>
<accession>A0A6G1I6P9</accession>
<dbReference type="Pfam" id="PF01876">
    <property type="entry name" value="RNase_P_p30"/>
    <property type="match status" value="1"/>
</dbReference>
<gene>
    <name evidence="5" type="ORF">EJ06DRAFT_301435</name>
</gene>
<name>A0A6G1I6P9_9PEZI</name>
<evidence type="ECO:0000256" key="4">
    <source>
        <dbReference type="SAM" id="MobiDB-lite"/>
    </source>
</evidence>
<dbReference type="InterPro" id="IPR002738">
    <property type="entry name" value="RNase_P_p30"/>
</dbReference>
<keyword evidence="6" id="KW-1185">Reference proteome</keyword>
<organism evidence="5 6">
    <name type="scientific">Trichodelitschia bisporula</name>
    <dbReference type="NCBI Taxonomy" id="703511"/>
    <lineage>
        <taxon>Eukaryota</taxon>
        <taxon>Fungi</taxon>
        <taxon>Dikarya</taxon>
        <taxon>Ascomycota</taxon>
        <taxon>Pezizomycotina</taxon>
        <taxon>Dothideomycetes</taxon>
        <taxon>Dothideomycetes incertae sedis</taxon>
        <taxon>Phaeotrichales</taxon>
        <taxon>Phaeotrichaceae</taxon>
        <taxon>Trichodelitschia</taxon>
    </lineage>
</organism>